<evidence type="ECO:0000259" key="2">
    <source>
        <dbReference type="PROSITE" id="PS50238"/>
    </source>
</evidence>
<feature type="domain" description="Rho-GAP" evidence="2">
    <location>
        <begin position="1"/>
        <end position="125"/>
    </location>
</feature>
<organism evidence="3 4">
    <name type="scientific">Sinocyclocheilus anshuiensis</name>
    <dbReference type="NCBI Taxonomy" id="1608454"/>
    <lineage>
        <taxon>Eukaryota</taxon>
        <taxon>Metazoa</taxon>
        <taxon>Chordata</taxon>
        <taxon>Craniata</taxon>
        <taxon>Vertebrata</taxon>
        <taxon>Euteleostomi</taxon>
        <taxon>Actinopterygii</taxon>
        <taxon>Neopterygii</taxon>
        <taxon>Teleostei</taxon>
        <taxon>Ostariophysi</taxon>
        <taxon>Cypriniformes</taxon>
        <taxon>Cyprinidae</taxon>
        <taxon>Cyprininae</taxon>
        <taxon>Sinocyclocheilus</taxon>
    </lineage>
</organism>
<dbReference type="Pfam" id="PF00620">
    <property type="entry name" value="RhoGAP"/>
    <property type="match status" value="1"/>
</dbReference>
<accession>A0A671MMK1</accession>
<protein>
    <recommendedName>
        <fullName evidence="2">Rho-GAP domain-containing protein</fullName>
    </recommendedName>
</protein>
<keyword evidence="1" id="KW-0812">Transmembrane</keyword>
<sequence length="125" mass="14377">NHLYTKACQQEDLFQTPGLQDDLQSIIDCLDTSIPESIPGSNHSVAEALLIYLEALPEPVLCYELYQRCLECSHDSRLCKQTMYLICYLCYLCMFLFQFLFTTIDVTYTELTMESKLCSSVAVYL</sequence>
<dbReference type="PROSITE" id="PS50238">
    <property type="entry name" value="RHOGAP"/>
    <property type="match status" value="1"/>
</dbReference>
<keyword evidence="4" id="KW-1185">Reference proteome</keyword>
<dbReference type="AlphaFoldDB" id="A0A671MMK1"/>
<dbReference type="GO" id="GO:0007165">
    <property type="term" value="P:signal transduction"/>
    <property type="evidence" value="ECO:0007669"/>
    <property type="project" value="InterPro"/>
</dbReference>
<dbReference type="InterPro" id="IPR000198">
    <property type="entry name" value="RhoGAP_dom"/>
</dbReference>
<dbReference type="Gene3D" id="1.10.555.10">
    <property type="entry name" value="Rho GTPase activation protein"/>
    <property type="match status" value="1"/>
</dbReference>
<dbReference type="SUPFAM" id="SSF48350">
    <property type="entry name" value="GTPase activation domain, GAP"/>
    <property type="match status" value="1"/>
</dbReference>
<evidence type="ECO:0000313" key="4">
    <source>
        <dbReference type="Proteomes" id="UP000472260"/>
    </source>
</evidence>
<reference evidence="3" key="1">
    <citation type="submission" date="2025-08" db="UniProtKB">
        <authorList>
            <consortium name="Ensembl"/>
        </authorList>
    </citation>
    <scope>IDENTIFICATION</scope>
</reference>
<name>A0A671MMK1_9TELE</name>
<dbReference type="Proteomes" id="UP000472260">
    <property type="component" value="Unassembled WGS sequence"/>
</dbReference>
<dbReference type="InterPro" id="IPR008936">
    <property type="entry name" value="Rho_GTPase_activation_prot"/>
</dbReference>
<keyword evidence="1" id="KW-0472">Membrane</keyword>
<reference evidence="3" key="2">
    <citation type="submission" date="2025-09" db="UniProtKB">
        <authorList>
            <consortium name="Ensembl"/>
        </authorList>
    </citation>
    <scope>IDENTIFICATION</scope>
</reference>
<evidence type="ECO:0000256" key="1">
    <source>
        <dbReference type="SAM" id="Phobius"/>
    </source>
</evidence>
<dbReference type="Ensembl" id="ENSSANT00000036894.1">
    <property type="protein sequence ID" value="ENSSANP00000034639.1"/>
    <property type="gene ID" value="ENSSANG00000017751.1"/>
</dbReference>
<feature type="transmembrane region" description="Helical" evidence="1">
    <location>
        <begin position="83"/>
        <end position="104"/>
    </location>
</feature>
<proteinExistence type="predicted"/>
<keyword evidence="1" id="KW-1133">Transmembrane helix</keyword>
<evidence type="ECO:0000313" key="3">
    <source>
        <dbReference type="Ensembl" id="ENSSANP00000034639.1"/>
    </source>
</evidence>